<evidence type="ECO:0000256" key="5">
    <source>
        <dbReference type="ARBA" id="ARBA00022679"/>
    </source>
</evidence>
<keyword evidence="5" id="KW-0808">Transferase</keyword>
<accession>A0ABW5I5X6</accession>
<evidence type="ECO:0000313" key="15">
    <source>
        <dbReference type="Proteomes" id="UP001597542"/>
    </source>
</evidence>
<evidence type="ECO:0000256" key="6">
    <source>
        <dbReference type="ARBA" id="ARBA00022692"/>
    </source>
</evidence>
<evidence type="ECO:0000256" key="1">
    <source>
        <dbReference type="ARBA" id="ARBA00000085"/>
    </source>
</evidence>
<dbReference type="SUPFAM" id="SSF158472">
    <property type="entry name" value="HAMP domain-like"/>
    <property type="match status" value="1"/>
</dbReference>
<feature type="transmembrane region" description="Helical" evidence="11">
    <location>
        <begin position="161"/>
        <end position="182"/>
    </location>
</feature>
<keyword evidence="7 14" id="KW-0418">Kinase</keyword>
<dbReference type="InterPro" id="IPR005467">
    <property type="entry name" value="His_kinase_dom"/>
</dbReference>
<gene>
    <name evidence="14" type="ORF">ACFSUT_28720</name>
</gene>
<keyword evidence="10 11" id="KW-0472">Membrane</keyword>
<evidence type="ECO:0000259" key="13">
    <source>
        <dbReference type="PROSITE" id="PS50885"/>
    </source>
</evidence>
<feature type="domain" description="Histidine kinase" evidence="12">
    <location>
        <begin position="243"/>
        <end position="454"/>
    </location>
</feature>
<protein>
    <recommendedName>
        <fullName evidence="3">histidine kinase</fullName>
        <ecNumber evidence="3">2.7.13.3</ecNumber>
    </recommendedName>
</protein>
<evidence type="ECO:0000256" key="8">
    <source>
        <dbReference type="ARBA" id="ARBA00022989"/>
    </source>
</evidence>
<dbReference type="PANTHER" id="PTHR45436:SF5">
    <property type="entry name" value="SENSOR HISTIDINE KINASE TRCS"/>
    <property type="match status" value="1"/>
</dbReference>
<dbReference type="InterPro" id="IPR003660">
    <property type="entry name" value="HAMP_dom"/>
</dbReference>
<dbReference type="SUPFAM" id="SSF47384">
    <property type="entry name" value="Homodimeric domain of signal transducing histidine kinase"/>
    <property type="match status" value="1"/>
</dbReference>
<dbReference type="CDD" id="cd06225">
    <property type="entry name" value="HAMP"/>
    <property type="match status" value="1"/>
</dbReference>
<dbReference type="CDD" id="cd00082">
    <property type="entry name" value="HisKA"/>
    <property type="match status" value="1"/>
</dbReference>
<dbReference type="PROSITE" id="PS50109">
    <property type="entry name" value="HIS_KIN"/>
    <property type="match status" value="1"/>
</dbReference>
<keyword evidence="15" id="KW-1185">Reference proteome</keyword>
<dbReference type="EC" id="2.7.13.3" evidence="3"/>
<dbReference type="InterPro" id="IPR003661">
    <property type="entry name" value="HisK_dim/P_dom"/>
</dbReference>
<evidence type="ECO:0000256" key="7">
    <source>
        <dbReference type="ARBA" id="ARBA00022777"/>
    </source>
</evidence>
<dbReference type="Pfam" id="PF00672">
    <property type="entry name" value="HAMP"/>
    <property type="match status" value="1"/>
</dbReference>
<evidence type="ECO:0000256" key="10">
    <source>
        <dbReference type="ARBA" id="ARBA00023136"/>
    </source>
</evidence>
<dbReference type="EMBL" id="JBHUKQ010000015">
    <property type="protein sequence ID" value="MFD2484290.1"/>
    <property type="molecule type" value="Genomic_DNA"/>
</dbReference>
<dbReference type="PROSITE" id="PS50885">
    <property type="entry name" value="HAMP"/>
    <property type="match status" value="1"/>
</dbReference>
<comment type="catalytic activity">
    <reaction evidence="1">
        <text>ATP + protein L-histidine = ADP + protein N-phospho-L-histidine.</text>
        <dbReference type="EC" id="2.7.13.3"/>
    </reaction>
</comment>
<evidence type="ECO:0000313" key="14">
    <source>
        <dbReference type="EMBL" id="MFD2484290.1"/>
    </source>
</evidence>
<name>A0ABW5I5X6_9PSEU</name>
<dbReference type="Gene3D" id="1.10.287.130">
    <property type="match status" value="1"/>
</dbReference>
<keyword evidence="9" id="KW-0902">Two-component regulatory system</keyword>
<evidence type="ECO:0000256" key="4">
    <source>
        <dbReference type="ARBA" id="ARBA00022553"/>
    </source>
</evidence>
<dbReference type="InterPro" id="IPR050428">
    <property type="entry name" value="TCS_sensor_his_kinase"/>
</dbReference>
<proteinExistence type="predicted"/>
<dbReference type="SMART" id="SM00387">
    <property type="entry name" value="HATPase_c"/>
    <property type="match status" value="1"/>
</dbReference>
<dbReference type="InterPro" id="IPR004358">
    <property type="entry name" value="Sig_transdc_His_kin-like_C"/>
</dbReference>
<keyword evidence="4" id="KW-0597">Phosphoprotein</keyword>
<dbReference type="SUPFAM" id="SSF55874">
    <property type="entry name" value="ATPase domain of HSP90 chaperone/DNA topoisomerase II/histidine kinase"/>
    <property type="match status" value="1"/>
</dbReference>
<dbReference type="PRINTS" id="PR00344">
    <property type="entry name" value="BCTRLSENSOR"/>
</dbReference>
<evidence type="ECO:0000259" key="12">
    <source>
        <dbReference type="PROSITE" id="PS50109"/>
    </source>
</evidence>
<dbReference type="Pfam" id="PF00512">
    <property type="entry name" value="HisKA"/>
    <property type="match status" value="1"/>
</dbReference>
<dbReference type="RefSeq" id="WP_344274674.1">
    <property type="nucleotide sequence ID" value="NZ_BAAAHV010000012.1"/>
</dbReference>
<evidence type="ECO:0000256" key="3">
    <source>
        <dbReference type="ARBA" id="ARBA00012438"/>
    </source>
</evidence>
<evidence type="ECO:0000256" key="11">
    <source>
        <dbReference type="SAM" id="Phobius"/>
    </source>
</evidence>
<dbReference type="InterPro" id="IPR036890">
    <property type="entry name" value="HATPase_C_sf"/>
</dbReference>
<reference evidence="15" key="1">
    <citation type="journal article" date="2019" name="Int. J. Syst. Evol. Microbiol.">
        <title>The Global Catalogue of Microorganisms (GCM) 10K type strain sequencing project: providing services to taxonomists for standard genome sequencing and annotation.</title>
        <authorList>
            <consortium name="The Broad Institute Genomics Platform"/>
            <consortium name="The Broad Institute Genome Sequencing Center for Infectious Disease"/>
            <person name="Wu L."/>
            <person name="Ma J."/>
        </authorList>
    </citation>
    <scope>NUCLEOTIDE SEQUENCE [LARGE SCALE GENOMIC DNA]</scope>
    <source>
        <strain evidence="15">CGMCC 4.7638</strain>
    </source>
</reference>
<dbReference type="Proteomes" id="UP001597542">
    <property type="component" value="Unassembled WGS sequence"/>
</dbReference>
<sequence>MNRARLSLRFRVSAAFGLGLLVVVSVLSAATWHLATGYLLNQRQQSADRHSRINARLVDNEVRTQTDGLGELLSGLTSGPNSTILVSLPGGWHTAGRPVRPEALPSGLLSRARPGAPAHDRFTADGVPVLAVAQPLATATGFYVELHPLLGLERTFRNLRLILVAGTLACGLFGVALGAWAARRALRPLAAFTETAARIARGDMRARLPEQAGPDLAPLAETFNSTADALEQRVRRDARFAADVSHELRSPLTTMTTVAEVLERRRDAMPAPAQKALQLLLAELHRFRGMVLDLLEIAAVDQADNGEERELVDLGPLVRSGVASSPAPHPTLDLAPEPLLVAADRRRLDRVLANLLDNAARYGGGAVRVAAHARNGVVRLEVDDAGEGVPAELRERIFERFSRGLHAGRRDPDSGTGLGLAIVADHVYRHDGRVWAEARPGGGARSSWNSPKRAADAVLSRLPDRAARPGNCRCRVRS</sequence>
<keyword evidence="6 11" id="KW-0812">Transmembrane</keyword>
<dbReference type="InterPro" id="IPR003594">
    <property type="entry name" value="HATPase_dom"/>
</dbReference>
<dbReference type="PANTHER" id="PTHR45436">
    <property type="entry name" value="SENSOR HISTIDINE KINASE YKOH"/>
    <property type="match status" value="1"/>
</dbReference>
<organism evidence="14 15">
    <name type="scientific">Amycolatopsis albidoflavus</name>
    <dbReference type="NCBI Taxonomy" id="102226"/>
    <lineage>
        <taxon>Bacteria</taxon>
        <taxon>Bacillati</taxon>
        <taxon>Actinomycetota</taxon>
        <taxon>Actinomycetes</taxon>
        <taxon>Pseudonocardiales</taxon>
        <taxon>Pseudonocardiaceae</taxon>
        <taxon>Amycolatopsis</taxon>
    </lineage>
</organism>
<evidence type="ECO:0000256" key="9">
    <source>
        <dbReference type="ARBA" id="ARBA00023012"/>
    </source>
</evidence>
<dbReference type="InterPro" id="IPR036097">
    <property type="entry name" value="HisK_dim/P_sf"/>
</dbReference>
<dbReference type="SMART" id="SM00388">
    <property type="entry name" value="HisKA"/>
    <property type="match status" value="1"/>
</dbReference>
<comment type="caution">
    <text evidence="14">The sequence shown here is derived from an EMBL/GenBank/DDBJ whole genome shotgun (WGS) entry which is preliminary data.</text>
</comment>
<dbReference type="SMART" id="SM00304">
    <property type="entry name" value="HAMP"/>
    <property type="match status" value="1"/>
</dbReference>
<keyword evidence="8 11" id="KW-1133">Transmembrane helix</keyword>
<dbReference type="Pfam" id="PF02518">
    <property type="entry name" value="HATPase_c"/>
    <property type="match status" value="1"/>
</dbReference>
<feature type="domain" description="HAMP" evidence="13">
    <location>
        <begin position="183"/>
        <end position="235"/>
    </location>
</feature>
<dbReference type="Gene3D" id="6.10.340.10">
    <property type="match status" value="1"/>
</dbReference>
<evidence type="ECO:0000256" key="2">
    <source>
        <dbReference type="ARBA" id="ARBA00004236"/>
    </source>
</evidence>
<comment type="subcellular location">
    <subcellularLocation>
        <location evidence="2">Cell membrane</location>
    </subcellularLocation>
</comment>
<dbReference type="GO" id="GO:0016301">
    <property type="term" value="F:kinase activity"/>
    <property type="evidence" value="ECO:0007669"/>
    <property type="project" value="UniProtKB-KW"/>
</dbReference>
<dbReference type="Gene3D" id="3.30.565.10">
    <property type="entry name" value="Histidine kinase-like ATPase, C-terminal domain"/>
    <property type="match status" value="1"/>
</dbReference>